<keyword evidence="2" id="KW-0805">Transcription regulation</keyword>
<dbReference type="InterPro" id="IPR005650">
    <property type="entry name" value="BlaI_family"/>
</dbReference>
<dbReference type="Proteomes" id="UP000037043">
    <property type="component" value="Unassembled WGS sequence"/>
</dbReference>
<proteinExistence type="inferred from homology"/>
<dbReference type="STRING" id="36844.SAMN04488501_110116"/>
<dbReference type="Gene3D" id="1.10.4040.10">
    <property type="entry name" value="Penicillinase repressor domain"/>
    <property type="match status" value="1"/>
</dbReference>
<keyword evidence="3" id="KW-0238">DNA-binding</keyword>
<protein>
    <submittedName>
        <fullName evidence="5">Penicillinase repressor</fullName>
    </submittedName>
</protein>
<dbReference type="InterPro" id="IPR036388">
    <property type="entry name" value="WH-like_DNA-bd_sf"/>
</dbReference>
<dbReference type="GO" id="GO:0003677">
    <property type="term" value="F:DNA binding"/>
    <property type="evidence" value="ECO:0007669"/>
    <property type="project" value="UniProtKB-KW"/>
</dbReference>
<evidence type="ECO:0000313" key="6">
    <source>
        <dbReference type="Proteomes" id="UP000037043"/>
    </source>
</evidence>
<accession>A0A0L6Z6W4</accession>
<comment type="caution">
    <text evidence="5">The sequence shown here is derived from an EMBL/GenBank/DDBJ whole genome shotgun (WGS) entry which is preliminary data.</text>
</comment>
<evidence type="ECO:0000256" key="1">
    <source>
        <dbReference type="ARBA" id="ARBA00011046"/>
    </source>
</evidence>
<dbReference type="RefSeq" id="WP_052222444.1">
    <property type="nucleotide sequence ID" value="NZ_LHUR01000036.1"/>
</dbReference>
<dbReference type="Gene3D" id="1.10.10.10">
    <property type="entry name" value="Winged helix-like DNA-binding domain superfamily/Winged helix DNA-binding domain"/>
    <property type="match status" value="1"/>
</dbReference>
<dbReference type="AlphaFoldDB" id="A0A0L6Z6W4"/>
<evidence type="ECO:0000256" key="2">
    <source>
        <dbReference type="ARBA" id="ARBA00023015"/>
    </source>
</evidence>
<dbReference type="PATRIC" id="fig|1121318.3.peg.2991"/>
<name>A0A0L6Z6W4_9CLOT</name>
<keyword evidence="6" id="KW-1185">Reference proteome</keyword>
<organism evidence="5 6">
    <name type="scientific">Clostridium homopropionicum DSM 5847</name>
    <dbReference type="NCBI Taxonomy" id="1121318"/>
    <lineage>
        <taxon>Bacteria</taxon>
        <taxon>Bacillati</taxon>
        <taxon>Bacillota</taxon>
        <taxon>Clostridia</taxon>
        <taxon>Eubacteriales</taxon>
        <taxon>Clostridiaceae</taxon>
        <taxon>Clostridium</taxon>
    </lineage>
</organism>
<dbReference type="PIRSF" id="PIRSF019455">
    <property type="entry name" value="CopR_AtkY"/>
    <property type="match status" value="1"/>
</dbReference>
<comment type="similarity">
    <text evidence="1">Belongs to the BlaI transcriptional regulatory family.</text>
</comment>
<dbReference type="InterPro" id="IPR036390">
    <property type="entry name" value="WH_DNA-bd_sf"/>
</dbReference>
<evidence type="ECO:0000256" key="4">
    <source>
        <dbReference type="ARBA" id="ARBA00023163"/>
    </source>
</evidence>
<dbReference type="EMBL" id="LHUR01000036">
    <property type="protein sequence ID" value="KOA18695.1"/>
    <property type="molecule type" value="Genomic_DNA"/>
</dbReference>
<sequence>MKNIPQISEAELEVMKILWELKKATSSEIVEKLLKTSEWKPKTIHTLITRLVSKEAIIAEKLDGKSYIYIPKVSDEEYKNYANKSFLQRVYNGSLNLMLSSFIKQQKLSKEDIEELKNILDKEIE</sequence>
<dbReference type="SUPFAM" id="SSF46785">
    <property type="entry name" value="Winged helix' DNA-binding domain"/>
    <property type="match status" value="1"/>
</dbReference>
<keyword evidence="4" id="KW-0804">Transcription</keyword>
<evidence type="ECO:0000313" key="5">
    <source>
        <dbReference type="EMBL" id="KOA18695.1"/>
    </source>
</evidence>
<reference evidence="6" key="1">
    <citation type="submission" date="2015-08" db="EMBL/GenBank/DDBJ databases">
        <title>Genome sequence of the strict anaerobe Clostridium homopropionicum LuHBu1 (DSM 5847T).</title>
        <authorList>
            <person name="Poehlein A."/>
            <person name="Beck M."/>
            <person name="Schiel-Bengelsdorf B."/>
            <person name="Bengelsdorf F.R."/>
            <person name="Daniel R."/>
            <person name="Duerre P."/>
        </authorList>
    </citation>
    <scope>NUCLEOTIDE SEQUENCE [LARGE SCALE GENOMIC DNA]</scope>
    <source>
        <strain evidence="6">DSM 5847</strain>
    </source>
</reference>
<evidence type="ECO:0000256" key="3">
    <source>
        <dbReference type="ARBA" id="ARBA00023125"/>
    </source>
</evidence>
<gene>
    <name evidence="5" type="primary">blaI</name>
    <name evidence="5" type="ORF">CLHOM_29790</name>
</gene>
<dbReference type="GO" id="GO:0045892">
    <property type="term" value="P:negative regulation of DNA-templated transcription"/>
    <property type="evidence" value="ECO:0007669"/>
    <property type="project" value="InterPro"/>
</dbReference>
<dbReference type="Pfam" id="PF03965">
    <property type="entry name" value="Penicillinase_R"/>
    <property type="match status" value="1"/>
</dbReference>